<name>A0ABV8LEK7_9ACTN</name>
<comment type="caution">
    <text evidence="1">The sequence shown here is derived from an EMBL/GenBank/DDBJ whole genome shotgun (WGS) entry which is preliminary data.</text>
</comment>
<sequence>MTSASSRGAALWWKALAVDRRICVALHGCLFGSTEGWAVLDQLR</sequence>
<evidence type="ECO:0000313" key="1">
    <source>
        <dbReference type="EMBL" id="MFC4129330.1"/>
    </source>
</evidence>
<dbReference type="RefSeq" id="WP_275978286.1">
    <property type="nucleotide sequence ID" value="NZ_JAMZDZ010000001.1"/>
</dbReference>
<dbReference type="Proteomes" id="UP001595816">
    <property type="component" value="Unassembled WGS sequence"/>
</dbReference>
<keyword evidence="2" id="KW-1185">Reference proteome</keyword>
<proteinExistence type="predicted"/>
<accession>A0ABV8LEK7</accession>
<reference evidence="2" key="1">
    <citation type="journal article" date="2019" name="Int. J. Syst. Evol. Microbiol.">
        <title>The Global Catalogue of Microorganisms (GCM) 10K type strain sequencing project: providing services to taxonomists for standard genome sequencing and annotation.</title>
        <authorList>
            <consortium name="The Broad Institute Genomics Platform"/>
            <consortium name="The Broad Institute Genome Sequencing Center for Infectious Disease"/>
            <person name="Wu L."/>
            <person name="Ma J."/>
        </authorList>
    </citation>
    <scope>NUCLEOTIDE SEQUENCE [LARGE SCALE GENOMIC DNA]</scope>
    <source>
        <strain evidence="2">CGMCC 4.7289</strain>
    </source>
</reference>
<gene>
    <name evidence="1" type="ORF">ACFOZ4_01725</name>
</gene>
<evidence type="ECO:0000313" key="2">
    <source>
        <dbReference type="Proteomes" id="UP001595816"/>
    </source>
</evidence>
<dbReference type="EMBL" id="JBHSAY010000003">
    <property type="protein sequence ID" value="MFC4129330.1"/>
    <property type="molecule type" value="Genomic_DNA"/>
</dbReference>
<organism evidence="1 2">
    <name type="scientific">Hamadaea flava</name>
    <dbReference type="NCBI Taxonomy" id="1742688"/>
    <lineage>
        <taxon>Bacteria</taxon>
        <taxon>Bacillati</taxon>
        <taxon>Actinomycetota</taxon>
        <taxon>Actinomycetes</taxon>
        <taxon>Micromonosporales</taxon>
        <taxon>Micromonosporaceae</taxon>
        <taxon>Hamadaea</taxon>
    </lineage>
</organism>
<protein>
    <submittedName>
        <fullName evidence="1">Uncharacterized protein</fullName>
    </submittedName>
</protein>